<dbReference type="PROSITE" id="PS50005">
    <property type="entry name" value="TPR"/>
    <property type="match status" value="1"/>
</dbReference>
<dbReference type="EMBL" id="QFRJ01000002">
    <property type="protein sequence ID" value="PWH86498.1"/>
    <property type="molecule type" value="Genomic_DNA"/>
</dbReference>
<feature type="compositionally biased region" description="Basic and acidic residues" evidence="2">
    <location>
        <begin position="127"/>
        <end position="141"/>
    </location>
</feature>
<dbReference type="InterPro" id="IPR019734">
    <property type="entry name" value="TPR_rpt"/>
</dbReference>
<evidence type="ECO:0000313" key="3">
    <source>
        <dbReference type="EMBL" id="PWH86498.1"/>
    </source>
</evidence>
<dbReference type="AlphaFoldDB" id="A0A2U2XFC1"/>
<gene>
    <name evidence="3" type="ORF">DIT68_04480</name>
</gene>
<feature type="compositionally biased region" description="Basic and acidic residues" evidence="2">
    <location>
        <begin position="361"/>
        <end position="409"/>
    </location>
</feature>
<keyword evidence="4" id="KW-1185">Reference proteome</keyword>
<feature type="compositionally biased region" description="Acidic residues" evidence="2">
    <location>
        <begin position="146"/>
        <end position="157"/>
    </location>
</feature>
<accession>A0A2U2XFC1</accession>
<feature type="compositionally biased region" description="Basic and acidic residues" evidence="2">
    <location>
        <begin position="330"/>
        <end position="351"/>
    </location>
</feature>
<comment type="caution">
    <text evidence="3">The sequence shown here is derived from an EMBL/GenBank/DDBJ whole genome shotgun (WGS) entry which is preliminary data.</text>
</comment>
<evidence type="ECO:0000256" key="2">
    <source>
        <dbReference type="SAM" id="MobiDB-lite"/>
    </source>
</evidence>
<dbReference type="Proteomes" id="UP000245370">
    <property type="component" value="Unassembled WGS sequence"/>
</dbReference>
<evidence type="ECO:0000256" key="1">
    <source>
        <dbReference type="PROSITE-ProRule" id="PRU00339"/>
    </source>
</evidence>
<proteinExistence type="predicted"/>
<sequence>MLNFIEISNRIENPSMIKLEDLEGLRQLAERYPFTAIFSQLYLKGLALHNTIQFEAELKNHAYKIPDRAQLFYLVHSVEENSIQEDISHDEFELEGGQQSTSGEDKEVVENNSNDASIFISSEESADGEKAEHQEEEKEILQIEQSLEDSSLEEPVEEKDLGLSESDEGSLHELESFTAAEAVKEEFKEIETKTHQPDLSQDIAEVELEDKEASDEFDQENLSGDDANEGAQAEVKEQDSSKSKGEDQVDQENISKKLRNVSDLDRDILAHAVSSSIFIEVDESEAETYSFEKLRKLDRSELSSGDENFDEEQQEESIIFDLPLNEAALHADVEDKKDTEAENNSNEEKKSFTSWMSSFISEDRKSEEREEIKKDEIDESSRKETKSVQKIEGKEKNKEISTPEKRKSEFFSPVKKARESLDESRLPVSETLAKIYSAQGNYPKAIEAYEKLLLKFPEKKSFFALQIETLTRKLN</sequence>
<feature type="compositionally biased region" description="Basic and acidic residues" evidence="2">
    <location>
        <begin position="182"/>
        <end position="196"/>
    </location>
</feature>
<feature type="compositionally biased region" description="Basic and acidic residues" evidence="2">
    <location>
        <begin position="234"/>
        <end position="247"/>
    </location>
</feature>
<reference evidence="3 4" key="1">
    <citation type="submission" date="2018-05" db="EMBL/GenBank/DDBJ databases">
        <title>Brumimicrobium oceani sp. nov., isolated from coastal sediment.</title>
        <authorList>
            <person name="Kou Y."/>
        </authorList>
    </citation>
    <scope>NUCLEOTIDE SEQUENCE [LARGE SCALE GENOMIC DNA]</scope>
    <source>
        <strain evidence="3 4">C305</strain>
    </source>
</reference>
<protein>
    <submittedName>
        <fullName evidence="3">Uncharacterized protein</fullName>
    </submittedName>
</protein>
<feature type="region of interest" description="Disordered" evidence="2">
    <location>
        <begin position="116"/>
        <end position="257"/>
    </location>
</feature>
<name>A0A2U2XFC1_9FLAO</name>
<keyword evidence="1" id="KW-0802">TPR repeat</keyword>
<feature type="region of interest" description="Disordered" evidence="2">
    <location>
        <begin position="285"/>
        <end position="315"/>
    </location>
</feature>
<organism evidence="3 4">
    <name type="scientific">Brumimicrobium oceani</name>
    <dbReference type="NCBI Taxonomy" id="2100725"/>
    <lineage>
        <taxon>Bacteria</taxon>
        <taxon>Pseudomonadati</taxon>
        <taxon>Bacteroidota</taxon>
        <taxon>Flavobacteriia</taxon>
        <taxon>Flavobacteriales</taxon>
        <taxon>Crocinitomicaceae</taxon>
        <taxon>Brumimicrobium</taxon>
    </lineage>
</organism>
<reference evidence="3 4" key="2">
    <citation type="submission" date="2018-05" db="EMBL/GenBank/DDBJ databases">
        <authorList>
            <person name="Lanie J.A."/>
            <person name="Ng W.-L."/>
            <person name="Kazmierczak K.M."/>
            <person name="Andrzejewski T.M."/>
            <person name="Davidsen T.M."/>
            <person name="Wayne K.J."/>
            <person name="Tettelin H."/>
            <person name="Glass J.I."/>
            <person name="Rusch D."/>
            <person name="Podicherti R."/>
            <person name="Tsui H.-C.T."/>
            <person name="Winkler M.E."/>
        </authorList>
    </citation>
    <scope>NUCLEOTIDE SEQUENCE [LARGE SCALE GENOMIC DNA]</scope>
    <source>
        <strain evidence="3 4">C305</strain>
    </source>
</reference>
<feature type="repeat" description="TPR" evidence="1">
    <location>
        <begin position="426"/>
        <end position="459"/>
    </location>
</feature>
<feature type="region of interest" description="Disordered" evidence="2">
    <location>
        <begin position="330"/>
        <end position="411"/>
    </location>
</feature>
<feature type="compositionally biased region" description="Basic and acidic residues" evidence="2">
    <location>
        <begin position="290"/>
        <end position="301"/>
    </location>
</feature>
<feature type="compositionally biased region" description="Acidic residues" evidence="2">
    <location>
        <begin position="204"/>
        <end position="219"/>
    </location>
</feature>
<evidence type="ECO:0000313" key="4">
    <source>
        <dbReference type="Proteomes" id="UP000245370"/>
    </source>
</evidence>